<keyword evidence="1" id="KW-0732">Signal</keyword>
<dbReference type="AlphaFoldDB" id="K0SRG0"/>
<dbReference type="Proteomes" id="UP000266841">
    <property type="component" value="Unassembled WGS sequence"/>
</dbReference>
<reference evidence="2 3" key="1">
    <citation type="journal article" date="2012" name="Genome Biol.">
        <title>Genome and low-iron response of an oceanic diatom adapted to chronic iron limitation.</title>
        <authorList>
            <person name="Lommer M."/>
            <person name="Specht M."/>
            <person name="Roy A.S."/>
            <person name="Kraemer L."/>
            <person name="Andreson R."/>
            <person name="Gutowska M.A."/>
            <person name="Wolf J."/>
            <person name="Bergner S.V."/>
            <person name="Schilhabel M.B."/>
            <person name="Klostermeier U.C."/>
            <person name="Beiko R.G."/>
            <person name="Rosenstiel P."/>
            <person name="Hippler M."/>
            <person name="Laroche J."/>
        </authorList>
    </citation>
    <scope>NUCLEOTIDE SEQUENCE [LARGE SCALE GENOMIC DNA]</scope>
    <source>
        <strain evidence="2 3">CCMP1005</strain>
    </source>
</reference>
<dbReference type="EMBL" id="AGNL01012923">
    <property type="protein sequence ID" value="EJK67569.1"/>
    <property type="molecule type" value="Genomic_DNA"/>
</dbReference>
<evidence type="ECO:0000256" key="1">
    <source>
        <dbReference type="SAM" id="SignalP"/>
    </source>
</evidence>
<keyword evidence="3" id="KW-1185">Reference proteome</keyword>
<proteinExistence type="predicted"/>
<comment type="caution">
    <text evidence="2">The sequence shown here is derived from an EMBL/GenBank/DDBJ whole genome shotgun (WGS) entry which is preliminary data.</text>
</comment>
<protein>
    <submittedName>
        <fullName evidence="2">Uncharacterized protein</fullName>
    </submittedName>
</protein>
<accession>K0SRG0</accession>
<feature type="signal peptide" evidence="1">
    <location>
        <begin position="1"/>
        <end position="16"/>
    </location>
</feature>
<evidence type="ECO:0000313" key="3">
    <source>
        <dbReference type="Proteomes" id="UP000266841"/>
    </source>
</evidence>
<sequence length="171" mass="18643">MGRVAVPLLCVHCTSAFTAGGRSGSRLGRQELTAKTDPTEDDGGNDSFLERKVFDPDADDANPFSQLVKSDYEMAEFLYSGVVIIGGTILAQEALRMVKYGDAYVPFTAGGGGSLLGQFLDVLLLTVHPPFEVTQFAAQIFFLLRGLCYTLIQLRHDIISRCQHVHLAHAH</sequence>
<feature type="non-terminal residue" evidence="2">
    <location>
        <position position="171"/>
    </location>
</feature>
<evidence type="ECO:0000313" key="2">
    <source>
        <dbReference type="EMBL" id="EJK67569.1"/>
    </source>
</evidence>
<organism evidence="2 3">
    <name type="scientific">Thalassiosira oceanica</name>
    <name type="common">Marine diatom</name>
    <dbReference type="NCBI Taxonomy" id="159749"/>
    <lineage>
        <taxon>Eukaryota</taxon>
        <taxon>Sar</taxon>
        <taxon>Stramenopiles</taxon>
        <taxon>Ochrophyta</taxon>
        <taxon>Bacillariophyta</taxon>
        <taxon>Coscinodiscophyceae</taxon>
        <taxon>Thalassiosirophycidae</taxon>
        <taxon>Thalassiosirales</taxon>
        <taxon>Thalassiosiraceae</taxon>
        <taxon>Thalassiosira</taxon>
    </lineage>
</organism>
<name>K0SRG0_THAOC</name>
<gene>
    <name evidence="2" type="ORF">THAOC_11377</name>
</gene>
<feature type="chain" id="PRO_5003837394" evidence="1">
    <location>
        <begin position="17"/>
        <end position="171"/>
    </location>
</feature>